<comment type="caution">
    <text evidence="10">The sequence shown here is derived from an EMBL/GenBank/DDBJ whole genome shotgun (WGS) entry which is preliminary data.</text>
</comment>
<dbReference type="PANTHER" id="PTHR43033">
    <property type="entry name" value="TRNA(ILE)-LYSIDINE SYNTHASE-RELATED"/>
    <property type="match status" value="1"/>
</dbReference>
<dbReference type="SMART" id="SM00977">
    <property type="entry name" value="TilS_C"/>
    <property type="match status" value="1"/>
</dbReference>
<dbReference type="GO" id="GO:0005737">
    <property type="term" value="C:cytoplasm"/>
    <property type="evidence" value="ECO:0007669"/>
    <property type="project" value="UniProtKB-SubCell"/>
</dbReference>
<proteinExistence type="inferred from homology"/>
<dbReference type="GO" id="GO:0032267">
    <property type="term" value="F:tRNA(Ile)-lysidine synthase activity"/>
    <property type="evidence" value="ECO:0007669"/>
    <property type="project" value="UniProtKB-EC"/>
</dbReference>
<organism evidence="10 11">
    <name type="scientific">Chitinophaga skermanii</name>
    <dbReference type="NCBI Taxonomy" id="331697"/>
    <lineage>
        <taxon>Bacteria</taxon>
        <taxon>Pseudomonadati</taxon>
        <taxon>Bacteroidota</taxon>
        <taxon>Chitinophagia</taxon>
        <taxon>Chitinophagales</taxon>
        <taxon>Chitinophagaceae</taxon>
        <taxon>Chitinophaga</taxon>
    </lineage>
</organism>
<dbReference type="InterPro" id="IPR012796">
    <property type="entry name" value="Lysidine-tRNA-synth_C"/>
</dbReference>
<evidence type="ECO:0000256" key="3">
    <source>
        <dbReference type="ARBA" id="ARBA00022598"/>
    </source>
</evidence>
<dbReference type="PANTHER" id="PTHR43033:SF1">
    <property type="entry name" value="TRNA(ILE)-LYSIDINE SYNTHASE-RELATED"/>
    <property type="match status" value="1"/>
</dbReference>
<keyword evidence="3 8" id="KW-0436">Ligase</keyword>
<evidence type="ECO:0000256" key="6">
    <source>
        <dbReference type="ARBA" id="ARBA00022840"/>
    </source>
</evidence>
<dbReference type="InterPro" id="IPR011063">
    <property type="entry name" value="TilS/TtcA_N"/>
</dbReference>
<gene>
    <name evidence="8" type="primary">tilS</name>
    <name evidence="10" type="ORF">LX64_02128</name>
</gene>
<comment type="catalytic activity">
    <reaction evidence="7 8">
        <text>cytidine(34) in tRNA(Ile2) + L-lysine + ATP = lysidine(34) in tRNA(Ile2) + AMP + diphosphate + H(+)</text>
        <dbReference type="Rhea" id="RHEA:43744"/>
        <dbReference type="Rhea" id="RHEA-COMP:10625"/>
        <dbReference type="Rhea" id="RHEA-COMP:10670"/>
        <dbReference type="ChEBI" id="CHEBI:15378"/>
        <dbReference type="ChEBI" id="CHEBI:30616"/>
        <dbReference type="ChEBI" id="CHEBI:32551"/>
        <dbReference type="ChEBI" id="CHEBI:33019"/>
        <dbReference type="ChEBI" id="CHEBI:82748"/>
        <dbReference type="ChEBI" id="CHEBI:83665"/>
        <dbReference type="ChEBI" id="CHEBI:456215"/>
        <dbReference type="EC" id="6.3.4.19"/>
    </reaction>
</comment>
<keyword evidence="11" id="KW-1185">Reference proteome</keyword>
<evidence type="ECO:0000256" key="1">
    <source>
        <dbReference type="ARBA" id="ARBA00004496"/>
    </source>
</evidence>
<dbReference type="EMBL" id="QLLL01000003">
    <property type="protein sequence ID" value="RAJ07000.1"/>
    <property type="molecule type" value="Genomic_DNA"/>
</dbReference>
<evidence type="ECO:0000313" key="10">
    <source>
        <dbReference type="EMBL" id="RAJ07000.1"/>
    </source>
</evidence>
<dbReference type="Pfam" id="PF01171">
    <property type="entry name" value="ATP_bind_3"/>
    <property type="match status" value="1"/>
</dbReference>
<evidence type="ECO:0000256" key="7">
    <source>
        <dbReference type="ARBA" id="ARBA00048539"/>
    </source>
</evidence>
<dbReference type="InterPro" id="IPR012795">
    <property type="entry name" value="tRNA_Ile_lys_synt_N"/>
</dbReference>
<comment type="domain">
    <text evidence="8">The N-terminal region contains the highly conserved SGGXDS motif, predicted to be a P-loop motif involved in ATP binding.</text>
</comment>
<evidence type="ECO:0000313" key="11">
    <source>
        <dbReference type="Proteomes" id="UP000249547"/>
    </source>
</evidence>
<sequence>MKPNIQHSFQQYYQNHIRISGSNALLIAVSGGIDSVVLAHLAKAANIDFHIAHCNFQLRGEESQRDEQFVQALATQLGVPFHVQRFDTETYAAANKLSIQVAARELRYTWLEETRIAHQLQALATAHHLQDNVETVIMNLCKGTGIAGLHGILPVVNRLVRPLLFATRDEIVAFAQAQQISFVEDSSNLTDKYTRNYIRHHVLPVLKEVHPEAIENFGHSIPRFQEAEVLYRQALEVHMKKLVEKRKNEWFIPVLKLLQATPLHTIVYEIIKQAGFGNAQVQQVIDLCKGETGKYIASQSHRIIRDRQWLVITPIENEESFHYIIEKGDNEIAGNFGRITIQTLPAVPVEIPTDASIALLDTKHLEFPLLLRKWKQGDYFYPLGMDKKKKVARFLIDQKLHIAAKEKVWVIESNKRVVWIVGMRIDNRFRVQNNSQHILQLTFQPA</sequence>
<keyword evidence="4 8" id="KW-0819">tRNA processing</keyword>
<dbReference type="EC" id="6.3.4.19" evidence="8"/>
<dbReference type="GO" id="GO:0005524">
    <property type="term" value="F:ATP binding"/>
    <property type="evidence" value="ECO:0007669"/>
    <property type="project" value="UniProtKB-UniRule"/>
</dbReference>
<comment type="similarity">
    <text evidence="8">Belongs to the tRNA(Ile)-lysidine synthase family.</text>
</comment>
<evidence type="ECO:0000256" key="8">
    <source>
        <dbReference type="HAMAP-Rule" id="MF_01161"/>
    </source>
</evidence>
<dbReference type="SUPFAM" id="SSF52402">
    <property type="entry name" value="Adenine nucleotide alpha hydrolases-like"/>
    <property type="match status" value="1"/>
</dbReference>
<dbReference type="NCBIfam" id="TIGR02432">
    <property type="entry name" value="lysidine_TilS_N"/>
    <property type="match status" value="1"/>
</dbReference>
<dbReference type="Pfam" id="PF11734">
    <property type="entry name" value="TilS_C"/>
    <property type="match status" value="1"/>
</dbReference>
<dbReference type="Gene3D" id="3.40.50.620">
    <property type="entry name" value="HUPs"/>
    <property type="match status" value="1"/>
</dbReference>
<feature type="domain" description="Lysidine-tRNA(Ile) synthetase C-terminal" evidence="9">
    <location>
        <begin position="369"/>
        <end position="441"/>
    </location>
</feature>
<comment type="function">
    <text evidence="8">Ligates lysine onto the cytidine present at position 34 of the AUA codon-specific tRNA(Ile) that contains the anticodon CAU, in an ATP-dependent manner. Cytidine is converted to lysidine, thus changing the amino acid specificity of the tRNA from methionine to isoleucine.</text>
</comment>
<evidence type="ECO:0000256" key="5">
    <source>
        <dbReference type="ARBA" id="ARBA00022741"/>
    </source>
</evidence>
<protein>
    <recommendedName>
        <fullName evidence="8">tRNA(Ile)-lysidine synthase</fullName>
        <ecNumber evidence="8">6.3.4.19</ecNumber>
    </recommendedName>
    <alternativeName>
        <fullName evidence="8">tRNA(Ile)-2-lysyl-cytidine synthase</fullName>
    </alternativeName>
    <alternativeName>
        <fullName evidence="8">tRNA(Ile)-lysidine synthetase</fullName>
    </alternativeName>
</protein>
<evidence type="ECO:0000256" key="4">
    <source>
        <dbReference type="ARBA" id="ARBA00022694"/>
    </source>
</evidence>
<comment type="subcellular location">
    <subcellularLocation>
        <location evidence="1 8">Cytoplasm</location>
    </subcellularLocation>
</comment>
<dbReference type="OrthoDB" id="9807403at2"/>
<name>A0A327QRM5_9BACT</name>
<dbReference type="AlphaFoldDB" id="A0A327QRM5"/>
<dbReference type="Proteomes" id="UP000249547">
    <property type="component" value="Unassembled WGS sequence"/>
</dbReference>
<dbReference type="InterPro" id="IPR014729">
    <property type="entry name" value="Rossmann-like_a/b/a_fold"/>
</dbReference>
<dbReference type="CDD" id="cd01992">
    <property type="entry name" value="TilS_N"/>
    <property type="match status" value="1"/>
</dbReference>
<keyword evidence="5 8" id="KW-0547">Nucleotide-binding</keyword>
<accession>A0A327QRM5</accession>
<dbReference type="RefSeq" id="WP_111597572.1">
    <property type="nucleotide sequence ID" value="NZ_QLLL01000003.1"/>
</dbReference>
<feature type="binding site" evidence="8">
    <location>
        <begin position="30"/>
        <end position="35"/>
    </location>
    <ligand>
        <name>ATP</name>
        <dbReference type="ChEBI" id="CHEBI:30616"/>
    </ligand>
</feature>
<evidence type="ECO:0000256" key="2">
    <source>
        <dbReference type="ARBA" id="ARBA00022490"/>
    </source>
</evidence>
<dbReference type="SUPFAM" id="SSF56037">
    <property type="entry name" value="PheT/TilS domain"/>
    <property type="match status" value="1"/>
</dbReference>
<evidence type="ECO:0000259" key="9">
    <source>
        <dbReference type="SMART" id="SM00977"/>
    </source>
</evidence>
<reference evidence="10 11" key="1">
    <citation type="submission" date="2018-06" db="EMBL/GenBank/DDBJ databases">
        <title>Genomic Encyclopedia of Archaeal and Bacterial Type Strains, Phase II (KMG-II): from individual species to whole genera.</title>
        <authorList>
            <person name="Goeker M."/>
        </authorList>
    </citation>
    <scope>NUCLEOTIDE SEQUENCE [LARGE SCALE GENOMIC DNA]</scope>
    <source>
        <strain evidence="10 11">DSM 23857</strain>
    </source>
</reference>
<dbReference type="GO" id="GO:0006400">
    <property type="term" value="P:tRNA modification"/>
    <property type="evidence" value="ECO:0007669"/>
    <property type="project" value="UniProtKB-UniRule"/>
</dbReference>
<dbReference type="HAMAP" id="MF_01161">
    <property type="entry name" value="tRNA_Ile_lys_synt"/>
    <property type="match status" value="1"/>
</dbReference>
<keyword evidence="6 8" id="KW-0067">ATP-binding</keyword>
<keyword evidence="2 8" id="KW-0963">Cytoplasm</keyword>
<dbReference type="NCBIfam" id="TIGR02433">
    <property type="entry name" value="lysidine_TilS_C"/>
    <property type="match status" value="1"/>
</dbReference>
<dbReference type="InterPro" id="IPR012094">
    <property type="entry name" value="tRNA_Ile_lys_synt"/>
</dbReference>